<evidence type="ECO:0000256" key="6">
    <source>
        <dbReference type="SAM" id="SignalP"/>
    </source>
</evidence>
<comment type="subcellular location">
    <subcellularLocation>
        <location evidence="1">Cell outer membrane</location>
    </subcellularLocation>
</comment>
<dbReference type="InterPro" id="IPR006665">
    <property type="entry name" value="OmpA-like"/>
</dbReference>
<dbReference type="InterPro" id="IPR006664">
    <property type="entry name" value="OMP_bac"/>
</dbReference>
<keyword evidence="2 4" id="KW-0472">Membrane</keyword>
<dbReference type="GO" id="GO:0009279">
    <property type="term" value="C:cell outer membrane"/>
    <property type="evidence" value="ECO:0007669"/>
    <property type="project" value="UniProtKB-SubCell"/>
</dbReference>
<feature type="chain" id="PRO_5033493283" evidence="6">
    <location>
        <begin position="25"/>
        <end position="453"/>
    </location>
</feature>
<proteinExistence type="predicted"/>
<evidence type="ECO:0000256" key="4">
    <source>
        <dbReference type="PROSITE-ProRule" id="PRU00473"/>
    </source>
</evidence>
<name>A0A5M8NY83_9BACT</name>
<dbReference type="PROSITE" id="PS51123">
    <property type="entry name" value="OMPA_2"/>
    <property type="match status" value="1"/>
</dbReference>
<feature type="signal peptide" evidence="6">
    <location>
        <begin position="1"/>
        <end position="24"/>
    </location>
</feature>
<organism evidence="8 10">
    <name type="scientific">Candidatus Ordinivivax streblomastigis</name>
    <dbReference type="NCBI Taxonomy" id="2540710"/>
    <lineage>
        <taxon>Bacteria</taxon>
        <taxon>Pseudomonadati</taxon>
        <taxon>Bacteroidota</taxon>
        <taxon>Bacteroidia</taxon>
        <taxon>Bacteroidales</taxon>
        <taxon>Candidatus Ordinivivax</taxon>
    </lineage>
</organism>
<evidence type="ECO:0000256" key="3">
    <source>
        <dbReference type="ARBA" id="ARBA00023237"/>
    </source>
</evidence>
<dbReference type="Pfam" id="PF00691">
    <property type="entry name" value="OmpA"/>
    <property type="match status" value="1"/>
</dbReference>
<feature type="compositionally biased region" description="Basic and acidic residues" evidence="5">
    <location>
        <begin position="314"/>
        <end position="336"/>
    </location>
</feature>
<evidence type="ECO:0000313" key="8">
    <source>
        <dbReference type="EMBL" id="KAA6301134.1"/>
    </source>
</evidence>
<dbReference type="InterPro" id="IPR050330">
    <property type="entry name" value="Bact_OuterMem_StrucFunc"/>
</dbReference>
<dbReference type="Gene3D" id="3.30.1330.60">
    <property type="entry name" value="OmpA-like domain"/>
    <property type="match status" value="1"/>
</dbReference>
<dbReference type="Proteomes" id="UP000324575">
    <property type="component" value="Unassembled WGS sequence"/>
</dbReference>
<sequence>MKTNYINVSLGMIAGLLLCTSVFAQPLKHEFSVYAGAGPSWIGYSSEVGEDRTGLRGLGGVGYSWFPVEQIGLSTGVELGYYTSTLSFDSLKVSYPTTDIDGNRYEFRMITNKYKEKQRSYFLQIPVMVQYQTSHETRKLYIVGGGKVAIHLQTDYETNPSLMRNSGYYANEDYEYTSQTFMDFGTFSNEGKKGKLSVATGFLASLEAGVRWQLPKDFALYTGLYADYGFNLNTNSILFSGYHQKNLSGLFEEKLVPLSVGLKVRFAFGKGEKKKRKSRVSIIEPDSEARPDDFTEEKQVLIEESPKESVVNTNKKEEPRKEEVKRKPDDNDDEYHAVKEKIQLPVSGYSPSETRLSEAKKKDLDDKVNLLRDLQKKRPELQIVCEGHTDDTGSDELNRQIGLRRAEAVKAYLVEKGIAAEKITIVSKGKTEPVTANDNEDDRRKNRRVKLVF</sequence>
<feature type="domain" description="OmpA-like" evidence="7">
    <location>
        <begin position="331"/>
        <end position="453"/>
    </location>
</feature>
<evidence type="ECO:0000313" key="10">
    <source>
        <dbReference type="Proteomes" id="UP000324575"/>
    </source>
</evidence>
<feature type="region of interest" description="Disordered" evidence="5">
    <location>
        <begin position="279"/>
        <end position="336"/>
    </location>
</feature>
<dbReference type="InterPro" id="IPR036737">
    <property type="entry name" value="OmpA-like_sf"/>
</dbReference>
<gene>
    <name evidence="8" type="ORF">EZS26_002700</name>
    <name evidence="9" type="ORF">EZS26_002714</name>
</gene>
<dbReference type="AlphaFoldDB" id="A0A5M8NY83"/>
<protein>
    <submittedName>
        <fullName evidence="8">Peptidoglycan-associated lipoprotein</fullName>
    </submittedName>
</protein>
<evidence type="ECO:0000313" key="9">
    <source>
        <dbReference type="EMBL" id="KAA6301148.1"/>
    </source>
</evidence>
<dbReference type="PRINTS" id="PR01021">
    <property type="entry name" value="OMPADOMAIN"/>
</dbReference>
<comment type="caution">
    <text evidence="8">The sequence shown here is derived from an EMBL/GenBank/DDBJ whole genome shotgun (WGS) entry which is preliminary data.</text>
</comment>
<dbReference type="SUPFAM" id="SSF103088">
    <property type="entry name" value="OmpA-like"/>
    <property type="match status" value="1"/>
</dbReference>
<evidence type="ECO:0000256" key="5">
    <source>
        <dbReference type="SAM" id="MobiDB-lite"/>
    </source>
</evidence>
<dbReference type="EMBL" id="SNRX01000026">
    <property type="protein sequence ID" value="KAA6301148.1"/>
    <property type="molecule type" value="Genomic_DNA"/>
</dbReference>
<dbReference type="PANTHER" id="PTHR30329">
    <property type="entry name" value="STATOR ELEMENT OF FLAGELLAR MOTOR COMPLEX"/>
    <property type="match status" value="1"/>
</dbReference>
<evidence type="ECO:0000259" key="7">
    <source>
        <dbReference type="PROSITE" id="PS51123"/>
    </source>
</evidence>
<dbReference type="PANTHER" id="PTHR30329:SF21">
    <property type="entry name" value="LIPOPROTEIN YIAD-RELATED"/>
    <property type="match status" value="1"/>
</dbReference>
<evidence type="ECO:0000256" key="1">
    <source>
        <dbReference type="ARBA" id="ARBA00004442"/>
    </source>
</evidence>
<keyword evidence="8" id="KW-0449">Lipoprotein</keyword>
<dbReference type="CDD" id="cd07185">
    <property type="entry name" value="OmpA_C-like"/>
    <property type="match status" value="1"/>
</dbReference>
<keyword evidence="6" id="KW-0732">Signal</keyword>
<accession>A0A5M8NY83</accession>
<feature type="region of interest" description="Disordered" evidence="5">
    <location>
        <begin position="429"/>
        <end position="448"/>
    </location>
</feature>
<reference evidence="8 10" key="1">
    <citation type="submission" date="2019-03" db="EMBL/GenBank/DDBJ databases">
        <title>Single cell metagenomics reveals metabolic interactions within the superorganism composed of flagellate Streblomastix strix and complex community of Bacteroidetes bacteria on its surface.</title>
        <authorList>
            <person name="Treitli S.C."/>
            <person name="Kolisko M."/>
            <person name="Husnik F."/>
            <person name="Keeling P."/>
            <person name="Hampl V."/>
        </authorList>
    </citation>
    <scope>NUCLEOTIDE SEQUENCE [LARGE SCALE GENOMIC DNA]</scope>
    <source>
        <strain evidence="8">St1</strain>
    </source>
</reference>
<evidence type="ECO:0000256" key="2">
    <source>
        <dbReference type="ARBA" id="ARBA00023136"/>
    </source>
</evidence>
<feature type="compositionally biased region" description="Basic and acidic residues" evidence="5">
    <location>
        <begin position="287"/>
        <end position="307"/>
    </location>
</feature>
<dbReference type="EMBL" id="SNRX01000026">
    <property type="protein sequence ID" value="KAA6301134.1"/>
    <property type="molecule type" value="Genomic_DNA"/>
</dbReference>
<keyword evidence="3" id="KW-0998">Cell outer membrane</keyword>